<evidence type="ECO:0000256" key="1">
    <source>
        <dbReference type="SAM" id="MobiDB-lite"/>
    </source>
</evidence>
<evidence type="ECO:0000313" key="3">
    <source>
        <dbReference type="EMBL" id="SVA69309.1"/>
    </source>
</evidence>
<proteinExistence type="predicted"/>
<feature type="non-terminal residue" evidence="3">
    <location>
        <position position="1"/>
    </location>
</feature>
<sequence length="354" mass="37870">VDSSGVHLTWSEIIFENFSKVTVERRKLTDTAWTQRAILSNPLITTHTDMVNDDTDFQYRVTFSDVQGNEKWAEGETTIPKTTSLYIPDDYESIQAAFDSPVIDDGDSILVYPGKYPGTLSILGKDILVQAIDDNEVATIIASDSDRCLNINNGVFEGFRLERGTGGIGVSTAGGGVYASGNAVLRNNFIVDNEAPGQGGGLYLTENASLYNNFVTNNVGDTVGGILISNATGQVINNTIVGNNIEDDTLGGVVITNSTVTFLNNIIAEHTGFDLLLTGDNSSAIVAYCRFKEASLADLDGNIPGDPLFLEVATEDFHLLPNSPCIDAGHPGDEYRDNDGSLNDMGAYGGPNGY</sequence>
<evidence type="ECO:0000259" key="2">
    <source>
        <dbReference type="Pfam" id="PF13229"/>
    </source>
</evidence>
<dbReference type="Pfam" id="PF13229">
    <property type="entry name" value="Beta_helix"/>
    <property type="match status" value="1"/>
</dbReference>
<protein>
    <recommendedName>
        <fullName evidence="2">Right handed beta helix domain-containing protein</fullName>
    </recommendedName>
</protein>
<feature type="compositionally biased region" description="Basic and acidic residues" evidence="1">
    <location>
        <begin position="330"/>
        <end position="339"/>
    </location>
</feature>
<gene>
    <name evidence="3" type="ORF">METZ01_LOCUS122163</name>
</gene>
<dbReference type="EMBL" id="UINC01016692">
    <property type="protein sequence ID" value="SVA69309.1"/>
    <property type="molecule type" value="Genomic_DNA"/>
</dbReference>
<organism evidence="3">
    <name type="scientific">marine metagenome</name>
    <dbReference type="NCBI Taxonomy" id="408172"/>
    <lineage>
        <taxon>unclassified sequences</taxon>
        <taxon>metagenomes</taxon>
        <taxon>ecological metagenomes</taxon>
    </lineage>
</organism>
<dbReference type="InterPro" id="IPR012334">
    <property type="entry name" value="Pectin_lyas_fold"/>
</dbReference>
<dbReference type="AlphaFoldDB" id="A0A381XX10"/>
<dbReference type="SUPFAM" id="SSF51126">
    <property type="entry name" value="Pectin lyase-like"/>
    <property type="match status" value="1"/>
</dbReference>
<dbReference type="InterPro" id="IPR011050">
    <property type="entry name" value="Pectin_lyase_fold/virulence"/>
</dbReference>
<dbReference type="Gene3D" id="2.160.20.10">
    <property type="entry name" value="Single-stranded right-handed beta-helix, Pectin lyase-like"/>
    <property type="match status" value="1"/>
</dbReference>
<feature type="region of interest" description="Disordered" evidence="1">
    <location>
        <begin position="330"/>
        <end position="354"/>
    </location>
</feature>
<dbReference type="InterPro" id="IPR039448">
    <property type="entry name" value="Beta_helix"/>
</dbReference>
<name>A0A381XX10_9ZZZZ</name>
<feature type="domain" description="Right handed beta helix" evidence="2">
    <location>
        <begin position="134"/>
        <end position="282"/>
    </location>
</feature>
<reference evidence="3" key="1">
    <citation type="submission" date="2018-05" db="EMBL/GenBank/DDBJ databases">
        <authorList>
            <person name="Lanie J.A."/>
            <person name="Ng W.-L."/>
            <person name="Kazmierczak K.M."/>
            <person name="Andrzejewski T.M."/>
            <person name="Davidsen T.M."/>
            <person name="Wayne K.J."/>
            <person name="Tettelin H."/>
            <person name="Glass J.I."/>
            <person name="Rusch D."/>
            <person name="Podicherti R."/>
            <person name="Tsui H.-C.T."/>
            <person name="Winkler M.E."/>
        </authorList>
    </citation>
    <scope>NUCLEOTIDE SEQUENCE</scope>
</reference>
<accession>A0A381XX10</accession>